<keyword evidence="9" id="KW-1185">Reference proteome</keyword>
<sequence length="287" mass="32705">MDKMMEMFLHPANYSISLNLAVLLVIGLYLVFTGPLRKRFPDSEPPSIRQLSYFLTAALIFYFSLGSPMEMIGHELFSIHMVQMSLLFIVMPPFLLMGLPGWMVAPVFRLKGVGNLAKVLVHPVFATFFFNGMIWLYHLPWVFDRLMEVPALHTGARALLLIGGVAMWFSVLCPVPEMDKMSELKKMGYLYANGMLLTPACIMIAFSDTPFFALFHEQSQMFPILTPLHDQQLGGVLMKIIQEIVYVGVIVYIFFFQWVRKEREKDRLEAEESAGNHPVSQPVSESL</sequence>
<keyword evidence="5 7" id="KW-0472">Membrane</keyword>
<gene>
    <name evidence="8" type="ORF">SAMN05421790_101470</name>
</gene>
<evidence type="ECO:0000256" key="2">
    <source>
        <dbReference type="ARBA" id="ARBA00022475"/>
    </source>
</evidence>
<feature type="transmembrane region" description="Helical" evidence="7">
    <location>
        <begin position="120"/>
        <end position="138"/>
    </location>
</feature>
<dbReference type="OrthoDB" id="128422at2"/>
<dbReference type="GO" id="GO:0005886">
    <property type="term" value="C:plasma membrane"/>
    <property type="evidence" value="ECO:0007669"/>
    <property type="project" value="UniProtKB-SubCell"/>
</dbReference>
<feature type="region of interest" description="Disordered" evidence="6">
    <location>
        <begin position="267"/>
        <end position="287"/>
    </location>
</feature>
<evidence type="ECO:0000256" key="3">
    <source>
        <dbReference type="ARBA" id="ARBA00022692"/>
    </source>
</evidence>
<feature type="transmembrane region" description="Helical" evidence="7">
    <location>
        <begin position="84"/>
        <end position="108"/>
    </location>
</feature>
<organism evidence="8 9">
    <name type="scientific">Kroppenstedtia eburnea</name>
    <dbReference type="NCBI Taxonomy" id="714067"/>
    <lineage>
        <taxon>Bacteria</taxon>
        <taxon>Bacillati</taxon>
        <taxon>Bacillota</taxon>
        <taxon>Bacilli</taxon>
        <taxon>Bacillales</taxon>
        <taxon>Thermoactinomycetaceae</taxon>
        <taxon>Kroppenstedtia</taxon>
    </lineage>
</organism>
<keyword evidence="2" id="KW-1003">Cell membrane</keyword>
<feature type="transmembrane region" description="Helical" evidence="7">
    <location>
        <begin position="12"/>
        <end position="32"/>
    </location>
</feature>
<evidence type="ECO:0000313" key="9">
    <source>
        <dbReference type="Proteomes" id="UP000186795"/>
    </source>
</evidence>
<protein>
    <submittedName>
        <fullName evidence="8">Putative membrane protein</fullName>
    </submittedName>
</protein>
<name>A0A1N7IXH3_9BACL</name>
<evidence type="ECO:0000256" key="1">
    <source>
        <dbReference type="ARBA" id="ARBA00004651"/>
    </source>
</evidence>
<evidence type="ECO:0000313" key="8">
    <source>
        <dbReference type="EMBL" id="SIS41785.1"/>
    </source>
</evidence>
<dbReference type="InterPro" id="IPR019108">
    <property type="entry name" value="Caa3_assmbl_CtaG-rel"/>
</dbReference>
<evidence type="ECO:0000256" key="6">
    <source>
        <dbReference type="SAM" id="MobiDB-lite"/>
    </source>
</evidence>
<keyword evidence="3 7" id="KW-0812">Transmembrane</keyword>
<evidence type="ECO:0000256" key="7">
    <source>
        <dbReference type="SAM" id="Phobius"/>
    </source>
</evidence>
<reference evidence="9" key="1">
    <citation type="submission" date="2017-01" db="EMBL/GenBank/DDBJ databases">
        <authorList>
            <person name="Varghese N."/>
            <person name="Submissions S."/>
        </authorList>
    </citation>
    <scope>NUCLEOTIDE SEQUENCE [LARGE SCALE GENOMIC DNA]</scope>
    <source>
        <strain evidence="9">DSM 45196</strain>
    </source>
</reference>
<proteinExistence type="predicted"/>
<feature type="transmembrane region" description="Helical" evidence="7">
    <location>
        <begin position="158"/>
        <end position="175"/>
    </location>
</feature>
<dbReference type="Proteomes" id="UP000186795">
    <property type="component" value="Unassembled WGS sequence"/>
</dbReference>
<evidence type="ECO:0000256" key="5">
    <source>
        <dbReference type="ARBA" id="ARBA00023136"/>
    </source>
</evidence>
<feature type="transmembrane region" description="Helical" evidence="7">
    <location>
        <begin position="236"/>
        <end position="259"/>
    </location>
</feature>
<dbReference type="AlphaFoldDB" id="A0A1N7IXH3"/>
<dbReference type="EMBL" id="FTOD01000001">
    <property type="protein sequence ID" value="SIS41785.1"/>
    <property type="molecule type" value="Genomic_DNA"/>
</dbReference>
<comment type="subcellular location">
    <subcellularLocation>
        <location evidence="1">Cell membrane</location>
        <topology evidence="1">Multi-pass membrane protein</topology>
    </subcellularLocation>
</comment>
<evidence type="ECO:0000256" key="4">
    <source>
        <dbReference type="ARBA" id="ARBA00022989"/>
    </source>
</evidence>
<feature type="transmembrane region" description="Helical" evidence="7">
    <location>
        <begin position="53"/>
        <end position="72"/>
    </location>
</feature>
<keyword evidence="4 7" id="KW-1133">Transmembrane helix</keyword>
<feature type="compositionally biased region" description="Polar residues" evidence="6">
    <location>
        <begin position="278"/>
        <end position="287"/>
    </location>
</feature>
<accession>A0A1N7IXH3</accession>
<dbReference type="Pfam" id="PF09678">
    <property type="entry name" value="Caa3_CtaG"/>
    <property type="match status" value="1"/>
</dbReference>